<dbReference type="InterPro" id="IPR017983">
    <property type="entry name" value="GPCR_2_secretin-like_CS"/>
</dbReference>
<evidence type="ECO:0000313" key="10">
    <source>
        <dbReference type="EMBL" id="KAK3578750.1"/>
    </source>
</evidence>
<gene>
    <name evidence="10" type="ORF">CHS0354_010134</name>
</gene>
<dbReference type="GO" id="GO:0017046">
    <property type="term" value="F:peptide hormone binding"/>
    <property type="evidence" value="ECO:0007669"/>
    <property type="project" value="TreeGrafter"/>
</dbReference>
<dbReference type="PANTHER" id="PTHR45620">
    <property type="entry name" value="PDF RECEPTOR-LIKE PROTEIN-RELATED"/>
    <property type="match status" value="1"/>
</dbReference>
<dbReference type="GO" id="GO:0005886">
    <property type="term" value="C:plasma membrane"/>
    <property type="evidence" value="ECO:0007669"/>
    <property type="project" value="UniProtKB-SubCell"/>
</dbReference>
<dbReference type="PANTHER" id="PTHR45620:SF1">
    <property type="entry name" value="G-PROTEIN COUPLED RECEPTORS FAMILY 2 PROFILE 2 DOMAIN-CONTAINING PROTEIN"/>
    <property type="match status" value="1"/>
</dbReference>
<keyword evidence="4 8" id="KW-0812">Transmembrane</keyword>
<proteinExistence type="inferred from homology"/>
<keyword evidence="11" id="KW-1185">Reference proteome</keyword>
<dbReference type="EMBL" id="JAEAOA010000635">
    <property type="protein sequence ID" value="KAK3578750.1"/>
    <property type="molecule type" value="Genomic_DNA"/>
</dbReference>
<evidence type="ECO:0000256" key="1">
    <source>
        <dbReference type="ARBA" id="ARBA00004651"/>
    </source>
</evidence>
<evidence type="ECO:0000313" key="11">
    <source>
        <dbReference type="Proteomes" id="UP001195483"/>
    </source>
</evidence>
<evidence type="ECO:0000256" key="6">
    <source>
        <dbReference type="ARBA" id="ARBA00023136"/>
    </source>
</evidence>
<dbReference type="Proteomes" id="UP001195483">
    <property type="component" value="Unassembled WGS sequence"/>
</dbReference>
<accession>A0AAE0RSJ7</accession>
<evidence type="ECO:0000256" key="4">
    <source>
        <dbReference type="ARBA" id="ARBA00022692"/>
    </source>
</evidence>
<keyword evidence="6 8" id="KW-0472">Membrane</keyword>
<comment type="caution">
    <text evidence="10">The sequence shown here is derived from an EMBL/GenBank/DDBJ whole genome shotgun (WGS) entry which is preliminary data.</text>
</comment>
<dbReference type="AlphaFoldDB" id="A0AAE0RSJ7"/>
<evidence type="ECO:0000259" key="9">
    <source>
        <dbReference type="PROSITE" id="PS50227"/>
    </source>
</evidence>
<dbReference type="InterPro" id="IPR000832">
    <property type="entry name" value="GPCR_2_secretin-like"/>
</dbReference>
<keyword evidence="3" id="KW-1003">Cell membrane</keyword>
<evidence type="ECO:0000256" key="2">
    <source>
        <dbReference type="ARBA" id="ARBA00005314"/>
    </source>
</evidence>
<sequence>MIQNVTSVNCADQDKSICGGKAVYYTMGIFCQVSNIRIDDNFARFGHGDQEKLLTEKREECMDNMANDPLTITGLYCNRTWDNLSCWPDTPANTTAVQLCPLYINGFNKEENATRHCLSNGTWYVNPLFPNQTQGWTDYGACLNNSVPVNDNLGVPGNFQDNINKLSLMYNIGYSLSLVSLVIAMAIMLYFRFVLGYTNWKRCISSEIKRILCEVGNNPTMFLLDEFKTTRNQCLNTQTKGGCDATEM</sequence>
<dbReference type="GO" id="GO:0007188">
    <property type="term" value="P:adenylate cyclase-modulating G protein-coupled receptor signaling pathway"/>
    <property type="evidence" value="ECO:0007669"/>
    <property type="project" value="TreeGrafter"/>
</dbReference>
<dbReference type="PROSITE" id="PS50227">
    <property type="entry name" value="G_PROTEIN_RECEP_F2_3"/>
    <property type="match status" value="1"/>
</dbReference>
<reference evidence="10" key="1">
    <citation type="journal article" date="2021" name="Genome Biol. Evol.">
        <title>A High-Quality Reference Genome for a Parasitic Bivalve with Doubly Uniparental Inheritance (Bivalvia: Unionida).</title>
        <authorList>
            <person name="Smith C.H."/>
        </authorList>
    </citation>
    <scope>NUCLEOTIDE SEQUENCE</scope>
    <source>
        <strain evidence="10">CHS0354</strain>
    </source>
</reference>
<evidence type="ECO:0000256" key="3">
    <source>
        <dbReference type="ARBA" id="ARBA00022475"/>
    </source>
</evidence>
<organism evidence="10 11">
    <name type="scientific">Potamilus streckersoni</name>
    <dbReference type="NCBI Taxonomy" id="2493646"/>
    <lineage>
        <taxon>Eukaryota</taxon>
        <taxon>Metazoa</taxon>
        <taxon>Spiralia</taxon>
        <taxon>Lophotrochozoa</taxon>
        <taxon>Mollusca</taxon>
        <taxon>Bivalvia</taxon>
        <taxon>Autobranchia</taxon>
        <taxon>Heteroconchia</taxon>
        <taxon>Palaeoheterodonta</taxon>
        <taxon>Unionida</taxon>
        <taxon>Unionoidea</taxon>
        <taxon>Unionidae</taxon>
        <taxon>Ambleminae</taxon>
        <taxon>Lampsilini</taxon>
        <taxon>Potamilus</taxon>
    </lineage>
</organism>
<dbReference type="InterPro" id="IPR001879">
    <property type="entry name" value="GPCR_2_extracellular_dom"/>
</dbReference>
<keyword evidence="7" id="KW-0325">Glycoprotein</keyword>
<comment type="similarity">
    <text evidence="2">Belongs to the G-protein coupled receptor 2 family.</text>
</comment>
<feature type="domain" description="G-protein coupled receptors family 2 profile 1" evidence="9">
    <location>
        <begin position="60"/>
        <end position="146"/>
    </location>
</feature>
<evidence type="ECO:0000256" key="5">
    <source>
        <dbReference type="ARBA" id="ARBA00022989"/>
    </source>
</evidence>
<protein>
    <recommendedName>
        <fullName evidence="9">G-protein coupled receptors family 2 profile 1 domain-containing protein</fullName>
    </recommendedName>
</protein>
<dbReference type="SMART" id="SM00008">
    <property type="entry name" value="HormR"/>
    <property type="match status" value="1"/>
</dbReference>
<feature type="transmembrane region" description="Helical" evidence="8">
    <location>
        <begin position="168"/>
        <end position="191"/>
    </location>
</feature>
<keyword evidence="5 8" id="KW-1133">Transmembrane helix</keyword>
<dbReference type="PROSITE" id="PS00649">
    <property type="entry name" value="G_PROTEIN_RECEP_F2_1"/>
    <property type="match status" value="1"/>
</dbReference>
<dbReference type="GO" id="GO:0008528">
    <property type="term" value="F:G protein-coupled peptide receptor activity"/>
    <property type="evidence" value="ECO:0007669"/>
    <property type="project" value="TreeGrafter"/>
</dbReference>
<evidence type="ECO:0000256" key="8">
    <source>
        <dbReference type="SAM" id="Phobius"/>
    </source>
</evidence>
<reference evidence="10" key="2">
    <citation type="journal article" date="2021" name="Genome Biol. Evol.">
        <title>Developing a high-quality reference genome for a parasitic bivalve with doubly uniparental inheritance (Bivalvia: Unionida).</title>
        <authorList>
            <person name="Smith C.H."/>
        </authorList>
    </citation>
    <scope>NUCLEOTIDE SEQUENCE</scope>
    <source>
        <strain evidence="10">CHS0354</strain>
        <tissue evidence="10">Mantle</tissue>
    </source>
</reference>
<comment type="subcellular location">
    <subcellularLocation>
        <location evidence="1">Cell membrane</location>
        <topology evidence="1">Multi-pass membrane protein</topology>
    </subcellularLocation>
</comment>
<dbReference type="Pfam" id="PF02793">
    <property type="entry name" value="HRM"/>
    <property type="match status" value="1"/>
</dbReference>
<dbReference type="Pfam" id="PF00002">
    <property type="entry name" value="7tm_2"/>
    <property type="match status" value="1"/>
</dbReference>
<dbReference type="InterPro" id="IPR050332">
    <property type="entry name" value="GPCR_2"/>
</dbReference>
<evidence type="ECO:0000256" key="7">
    <source>
        <dbReference type="ARBA" id="ARBA00023180"/>
    </source>
</evidence>
<name>A0AAE0RSJ7_9BIVA</name>
<reference evidence="10" key="3">
    <citation type="submission" date="2023-05" db="EMBL/GenBank/DDBJ databases">
        <authorList>
            <person name="Smith C.H."/>
        </authorList>
    </citation>
    <scope>NUCLEOTIDE SEQUENCE</scope>
    <source>
        <strain evidence="10">CHS0354</strain>
        <tissue evidence="10">Mantle</tissue>
    </source>
</reference>
<dbReference type="InterPro" id="IPR036445">
    <property type="entry name" value="GPCR_2_extracell_dom_sf"/>
</dbReference>
<dbReference type="Gene3D" id="4.10.1240.10">
    <property type="entry name" value="GPCR, family 2, extracellular hormone receptor domain"/>
    <property type="match status" value="1"/>
</dbReference>
<dbReference type="SUPFAM" id="SSF111418">
    <property type="entry name" value="Hormone receptor domain"/>
    <property type="match status" value="1"/>
</dbReference>